<evidence type="ECO:0000256" key="6">
    <source>
        <dbReference type="ARBA" id="ARBA00023136"/>
    </source>
</evidence>
<dbReference type="GO" id="GO:0004993">
    <property type="term" value="F:G protein-coupled serotonin receptor activity"/>
    <property type="evidence" value="ECO:0007669"/>
    <property type="project" value="TreeGrafter"/>
</dbReference>
<dbReference type="PANTHER" id="PTHR24247">
    <property type="entry name" value="5-HYDROXYTRYPTAMINE RECEPTOR"/>
    <property type="match status" value="1"/>
</dbReference>
<dbReference type="PROSITE" id="PS50262">
    <property type="entry name" value="G_PROTEIN_RECEP_F1_2"/>
    <property type="match status" value="1"/>
</dbReference>
<proteinExistence type="predicted"/>
<accession>A0A0D8Y7I3</accession>
<evidence type="ECO:0000313" key="11">
    <source>
        <dbReference type="EMBL" id="KJH52167.1"/>
    </source>
</evidence>
<dbReference type="Gene3D" id="1.20.1070.10">
    <property type="entry name" value="Rhodopsin 7-helix transmembrane proteins"/>
    <property type="match status" value="1"/>
</dbReference>
<keyword evidence="7 11" id="KW-0675">Receptor</keyword>
<evidence type="ECO:0000256" key="1">
    <source>
        <dbReference type="ARBA" id="ARBA00004651"/>
    </source>
</evidence>
<feature type="transmembrane region" description="Helical" evidence="9">
    <location>
        <begin position="131"/>
        <end position="154"/>
    </location>
</feature>
<keyword evidence="6 9" id="KW-0472">Membrane</keyword>
<dbReference type="Proteomes" id="UP000053766">
    <property type="component" value="Unassembled WGS sequence"/>
</dbReference>
<comment type="subcellular location">
    <subcellularLocation>
        <location evidence="1">Cell membrane</location>
        <topology evidence="1">Multi-pass membrane protein</topology>
    </subcellularLocation>
</comment>
<evidence type="ECO:0000256" key="9">
    <source>
        <dbReference type="SAM" id="Phobius"/>
    </source>
</evidence>
<dbReference type="Pfam" id="PF00001">
    <property type="entry name" value="7tm_1"/>
    <property type="match status" value="2"/>
</dbReference>
<dbReference type="GO" id="GO:0045202">
    <property type="term" value="C:synapse"/>
    <property type="evidence" value="ECO:0007669"/>
    <property type="project" value="TreeGrafter"/>
</dbReference>
<keyword evidence="5" id="KW-0297">G-protein coupled receptor</keyword>
<keyword evidence="12" id="KW-1185">Reference proteome</keyword>
<evidence type="ECO:0000313" key="12">
    <source>
        <dbReference type="Proteomes" id="UP000053766"/>
    </source>
</evidence>
<keyword evidence="2" id="KW-1003">Cell membrane</keyword>
<protein>
    <submittedName>
        <fullName evidence="11">7 transmembrane receptor</fullName>
    </submittedName>
</protein>
<feature type="transmembrane region" description="Helical" evidence="9">
    <location>
        <begin position="86"/>
        <end position="111"/>
    </location>
</feature>
<keyword evidence="8" id="KW-0807">Transducer</keyword>
<dbReference type="OrthoDB" id="10071887at2759"/>
<dbReference type="STRING" id="29172.A0A0D8Y7I3"/>
<dbReference type="GO" id="GO:0030425">
    <property type="term" value="C:dendrite"/>
    <property type="evidence" value="ECO:0007669"/>
    <property type="project" value="TreeGrafter"/>
</dbReference>
<gene>
    <name evidence="11" type="ORF">DICVIV_01632</name>
</gene>
<dbReference type="SUPFAM" id="SSF81321">
    <property type="entry name" value="Family A G protein-coupled receptor-like"/>
    <property type="match status" value="1"/>
</dbReference>
<dbReference type="GO" id="GO:0007197">
    <property type="term" value="P:adenylate cyclase-inhibiting G protein-coupled acetylcholine receptor signaling pathway"/>
    <property type="evidence" value="ECO:0007669"/>
    <property type="project" value="TreeGrafter"/>
</dbReference>
<feature type="transmembrane region" description="Helical" evidence="9">
    <location>
        <begin position="45"/>
        <end position="65"/>
    </location>
</feature>
<evidence type="ECO:0000256" key="5">
    <source>
        <dbReference type="ARBA" id="ARBA00023040"/>
    </source>
</evidence>
<name>A0A0D8Y7I3_DICVI</name>
<evidence type="ECO:0000256" key="2">
    <source>
        <dbReference type="ARBA" id="ARBA00022475"/>
    </source>
</evidence>
<feature type="domain" description="G-protein coupled receptors family 1 profile" evidence="10">
    <location>
        <begin position="1"/>
        <end position="178"/>
    </location>
</feature>
<dbReference type="InterPro" id="IPR017452">
    <property type="entry name" value="GPCR_Rhodpsn_7TM"/>
</dbReference>
<dbReference type="AlphaFoldDB" id="A0A0D8Y7I3"/>
<dbReference type="InterPro" id="IPR000276">
    <property type="entry name" value="GPCR_Rhodpsn"/>
</dbReference>
<dbReference type="GO" id="GO:0005886">
    <property type="term" value="C:plasma membrane"/>
    <property type="evidence" value="ECO:0007669"/>
    <property type="project" value="UniProtKB-SubCell"/>
</dbReference>
<reference evidence="11 12" key="1">
    <citation type="submission" date="2013-11" db="EMBL/GenBank/DDBJ databases">
        <title>Draft genome of the bovine lungworm Dictyocaulus viviparus.</title>
        <authorList>
            <person name="Mitreva M."/>
        </authorList>
    </citation>
    <scope>NUCLEOTIDE SEQUENCE [LARGE SCALE GENOMIC DNA]</scope>
    <source>
        <strain evidence="11 12">HannoverDv2000</strain>
    </source>
</reference>
<evidence type="ECO:0000256" key="3">
    <source>
        <dbReference type="ARBA" id="ARBA00022692"/>
    </source>
</evidence>
<keyword evidence="3 9" id="KW-0812">Transmembrane</keyword>
<reference evidence="12" key="2">
    <citation type="journal article" date="2016" name="Sci. Rep.">
        <title>Dictyocaulus viviparus genome, variome and transcriptome elucidate lungworm biology and support future intervention.</title>
        <authorList>
            <person name="McNulty S.N."/>
            <person name="Strube C."/>
            <person name="Rosa B.A."/>
            <person name="Martin J.C."/>
            <person name="Tyagi R."/>
            <person name="Choi Y.J."/>
            <person name="Wang Q."/>
            <person name="Hallsworth Pepin K."/>
            <person name="Zhang X."/>
            <person name="Ozersky P."/>
            <person name="Wilson R.K."/>
            <person name="Sternberg P.W."/>
            <person name="Gasser R.B."/>
            <person name="Mitreva M."/>
        </authorList>
    </citation>
    <scope>NUCLEOTIDE SEQUENCE [LARGE SCALE GENOMIC DNA]</scope>
    <source>
        <strain evidence="12">HannoverDv2000</strain>
    </source>
</reference>
<evidence type="ECO:0000259" key="10">
    <source>
        <dbReference type="PROSITE" id="PS50262"/>
    </source>
</evidence>
<sequence>MVSFKIDKQLQTISNYFLFSLAVADITIGTISIPLWTYYTAMRMWGIGYTMCQFWLCVDYLMSNASVFISRKFEVLLFFRRTTRKALVMIACTYIISMILWPPWIISWPYIEGKFTVEPGTCVVQFLETNPYVTVGTAVAAFYLPVTIMIVLYSRVYWETRKRRQDFRNLQASQVKFS</sequence>
<evidence type="ECO:0000256" key="4">
    <source>
        <dbReference type="ARBA" id="ARBA00022989"/>
    </source>
</evidence>
<dbReference type="GO" id="GO:0016907">
    <property type="term" value="F:G protein-coupled acetylcholine receptor activity"/>
    <property type="evidence" value="ECO:0007669"/>
    <property type="project" value="TreeGrafter"/>
</dbReference>
<keyword evidence="4 9" id="KW-1133">Transmembrane helix</keyword>
<dbReference type="EMBL" id="KN716169">
    <property type="protein sequence ID" value="KJH52167.1"/>
    <property type="molecule type" value="Genomic_DNA"/>
</dbReference>
<feature type="transmembrane region" description="Helical" evidence="9">
    <location>
        <begin position="16"/>
        <end position="39"/>
    </location>
</feature>
<dbReference type="GO" id="GO:0007187">
    <property type="term" value="P:G protein-coupled receptor signaling pathway, coupled to cyclic nucleotide second messenger"/>
    <property type="evidence" value="ECO:0007669"/>
    <property type="project" value="TreeGrafter"/>
</dbReference>
<evidence type="ECO:0000256" key="8">
    <source>
        <dbReference type="ARBA" id="ARBA00023224"/>
    </source>
</evidence>
<dbReference type="PANTHER" id="PTHR24247:SF265">
    <property type="entry name" value="MUSCARINIC ACETYLCHOLINE RECEPTOR DM1"/>
    <property type="match status" value="1"/>
</dbReference>
<evidence type="ECO:0000256" key="7">
    <source>
        <dbReference type="ARBA" id="ARBA00023170"/>
    </source>
</evidence>
<dbReference type="PRINTS" id="PR00237">
    <property type="entry name" value="GPCRRHODOPSN"/>
</dbReference>
<organism evidence="11 12">
    <name type="scientific">Dictyocaulus viviparus</name>
    <name type="common">Bovine lungworm</name>
    <dbReference type="NCBI Taxonomy" id="29172"/>
    <lineage>
        <taxon>Eukaryota</taxon>
        <taxon>Metazoa</taxon>
        <taxon>Ecdysozoa</taxon>
        <taxon>Nematoda</taxon>
        <taxon>Chromadorea</taxon>
        <taxon>Rhabditida</taxon>
        <taxon>Rhabditina</taxon>
        <taxon>Rhabditomorpha</taxon>
        <taxon>Strongyloidea</taxon>
        <taxon>Metastrongylidae</taxon>
        <taxon>Dictyocaulus</taxon>
    </lineage>
</organism>